<accession>A0A2X2VQ74</accession>
<proteinExistence type="predicted"/>
<sequence length="46" mass="5167">MNNPTTPQQVAKSASAKKDVDERSDANGRYFTDFSADRGGIWLYRT</sequence>
<feature type="compositionally biased region" description="Polar residues" evidence="1">
    <location>
        <begin position="1"/>
        <end position="12"/>
    </location>
</feature>
<evidence type="ECO:0000313" key="2">
    <source>
        <dbReference type="EMBL" id="SQB25625.1"/>
    </source>
</evidence>
<dbReference type="EMBL" id="UAVY01000002">
    <property type="protein sequence ID" value="SQB25625.1"/>
    <property type="molecule type" value="Genomic_DNA"/>
</dbReference>
<feature type="compositionally biased region" description="Basic and acidic residues" evidence="1">
    <location>
        <begin position="16"/>
        <end position="26"/>
    </location>
</feature>
<evidence type="ECO:0000313" key="3">
    <source>
        <dbReference type="Proteomes" id="UP000251584"/>
    </source>
</evidence>
<dbReference type="Proteomes" id="UP000251584">
    <property type="component" value="Unassembled WGS sequence"/>
</dbReference>
<name>A0A2X2VQ74_CITKO</name>
<dbReference type="AlphaFoldDB" id="A0A2X2VQ74"/>
<protein>
    <submittedName>
        <fullName evidence="2">Uncharacterized protein</fullName>
    </submittedName>
</protein>
<gene>
    <name evidence="2" type="ORF">NCTC10786_01309</name>
</gene>
<feature type="region of interest" description="Disordered" evidence="1">
    <location>
        <begin position="1"/>
        <end position="26"/>
    </location>
</feature>
<evidence type="ECO:0000256" key="1">
    <source>
        <dbReference type="SAM" id="MobiDB-lite"/>
    </source>
</evidence>
<organism evidence="2 3">
    <name type="scientific">Citrobacter koseri</name>
    <name type="common">Citrobacter diversus</name>
    <dbReference type="NCBI Taxonomy" id="545"/>
    <lineage>
        <taxon>Bacteria</taxon>
        <taxon>Pseudomonadati</taxon>
        <taxon>Pseudomonadota</taxon>
        <taxon>Gammaproteobacteria</taxon>
        <taxon>Enterobacterales</taxon>
        <taxon>Enterobacteriaceae</taxon>
        <taxon>Citrobacter</taxon>
    </lineage>
</organism>
<reference evidence="2 3" key="1">
    <citation type="submission" date="2018-06" db="EMBL/GenBank/DDBJ databases">
        <authorList>
            <consortium name="Pathogen Informatics"/>
            <person name="Doyle S."/>
        </authorList>
    </citation>
    <scope>NUCLEOTIDE SEQUENCE [LARGE SCALE GENOMIC DNA]</scope>
    <source>
        <strain evidence="2 3">NCTC10786</strain>
    </source>
</reference>